<evidence type="ECO:0000313" key="2">
    <source>
        <dbReference type="Proteomes" id="UP000694844"/>
    </source>
</evidence>
<dbReference type="InterPro" id="IPR042868">
    <property type="entry name" value="PHYHIP/PHYHIPL"/>
</dbReference>
<sequence>MRIGLKFYAILPRTVCVSLRILQMACTATYDQEVVFTNRGQKKVTHITLHKQVVCTWIPLQIMEVKSRTVFLHMSLSNAGESMSSITLSVPLSSDLSSDVEDYSCKALFQDDKDEKELIKSMKENSCVETFSVDVNHIPPSTYTVTGLGPPASGNDVGLPTGLPQDAALHGETSVIEEKLRKLVLSSNSETSDKQTRASFLNNPEKIHENQSSCVSLIFLKDTETKAIFSFFATNSEATFPFQLRPVTDYELVVFRGWETQKLCYRVHAVAHCSFKSYMTQMEVFELYKRALRHTLCLGFLPYYNFIPVTHLYRSKPLLHFLDIYKNTNGIMFKYIKNFGGDQASTLNRNLHGLFFSANVNPTTGLPPPVSYYGDQRIHIPVSLMISPFTNLYFADFYCHYVKHKVTLVVTRKGSDADNFCRSRLLSLSQSFNEFLYLSPGSHVAMVNTRVTVEVFYTESIDIVNLLKSKYAYITTVKQSGNPLLKTIFGIPKRKDCQICNIK</sequence>
<dbReference type="KEGG" id="cvn:111132801"/>
<keyword evidence="2" id="KW-1185">Reference proteome</keyword>
<gene>
    <name evidence="3" type="primary">LOC111132801</name>
</gene>
<reference evidence="3" key="1">
    <citation type="submission" date="2025-08" db="UniProtKB">
        <authorList>
            <consortium name="RefSeq"/>
        </authorList>
    </citation>
    <scope>IDENTIFICATION</scope>
    <source>
        <tissue evidence="3">Whole sample</tissue>
    </source>
</reference>
<dbReference type="OrthoDB" id="6140122at2759"/>
<dbReference type="Pfam" id="PF19281">
    <property type="entry name" value="PHYHIP_C"/>
    <property type="match status" value="1"/>
</dbReference>
<feature type="domain" description="Phytanoyl-CoA hydroxylase-interacting protein-like C-terminal" evidence="1">
    <location>
        <begin position="311"/>
        <end position="502"/>
    </location>
</feature>
<name>A0A8B8E876_CRAVI</name>
<dbReference type="AlphaFoldDB" id="A0A8B8E876"/>
<evidence type="ECO:0000313" key="3">
    <source>
        <dbReference type="RefSeq" id="XP_022336340.1"/>
    </source>
</evidence>
<evidence type="ECO:0000259" key="1">
    <source>
        <dbReference type="Pfam" id="PF19281"/>
    </source>
</evidence>
<dbReference type="PANTHER" id="PTHR15698">
    <property type="entry name" value="PROTEIN CBG15099"/>
    <property type="match status" value="1"/>
</dbReference>
<dbReference type="PANTHER" id="PTHR15698:SF10">
    <property type="entry name" value="PHYTANOYL-COA HYDROXYLASE-INTERACTING PROTEIN-LIKE C-TERMINAL DOMAIN-CONTAINING PROTEIN"/>
    <property type="match status" value="1"/>
</dbReference>
<protein>
    <submittedName>
        <fullName evidence="3">Uncharacterized protein LOC111132801 isoform X1</fullName>
    </submittedName>
</protein>
<dbReference type="Proteomes" id="UP000694844">
    <property type="component" value="Chromosome 5"/>
</dbReference>
<dbReference type="RefSeq" id="XP_022336340.1">
    <property type="nucleotide sequence ID" value="XM_022480632.1"/>
</dbReference>
<proteinExistence type="predicted"/>
<organism evidence="2 3">
    <name type="scientific">Crassostrea virginica</name>
    <name type="common">Eastern oyster</name>
    <dbReference type="NCBI Taxonomy" id="6565"/>
    <lineage>
        <taxon>Eukaryota</taxon>
        <taxon>Metazoa</taxon>
        <taxon>Spiralia</taxon>
        <taxon>Lophotrochozoa</taxon>
        <taxon>Mollusca</taxon>
        <taxon>Bivalvia</taxon>
        <taxon>Autobranchia</taxon>
        <taxon>Pteriomorphia</taxon>
        <taxon>Ostreida</taxon>
        <taxon>Ostreoidea</taxon>
        <taxon>Ostreidae</taxon>
        <taxon>Crassostrea</taxon>
    </lineage>
</organism>
<accession>A0A8B8E876</accession>
<dbReference type="InterPro" id="IPR045545">
    <property type="entry name" value="PHYIP/PHIPL_C"/>
</dbReference>
<dbReference type="GeneID" id="111132801"/>